<proteinExistence type="predicted"/>
<dbReference type="AlphaFoldDB" id="A0A165BW08"/>
<dbReference type="Pfam" id="PF03915">
    <property type="entry name" value="AIP3"/>
    <property type="match status" value="1"/>
</dbReference>
<protein>
    <recommendedName>
        <fullName evidence="1">Actin interacting protein 3-like C-terminal domain-containing protein</fullName>
    </recommendedName>
</protein>
<dbReference type="Proteomes" id="UP000076871">
    <property type="component" value="Unassembled WGS sequence"/>
</dbReference>
<dbReference type="STRING" id="1314785.A0A165BW08"/>
<reference evidence="2 3" key="1">
    <citation type="journal article" date="2016" name="Mol. Biol. Evol.">
        <title>Comparative Genomics of Early-Diverging Mushroom-Forming Fungi Provides Insights into the Origins of Lignocellulose Decay Capabilities.</title>
        <authorList>
            <person name="Nagy L.G."/>
            <person name="Riley R."/>
            <person name="Tritt A."/>
            <person name="Adam C."/>
            <person name="Daum C."/>
            <person name="Floudas D."/>
            <person name="Sun H."/>
            <person name="Yadav J.S."/>
            <person name="Pangilinan J."/>
            <person name="Larsson K.H."/>
            <person name="Matsuura K."/>
            <person name="Barry K."/>
            <person name="Labutti K."/>
            <person name="Kuo R."/>
            <person name="Ohm R.A."/>
            <person name="Bhattacharya S.S."/>
            <person name="Shirouzu T."/>
            <person name="Yoshinaga Y."/>
            <person name="Martin F.M."/>
            <person name="Grigoriev I.V."/>
            <person name="Hibbett D.S."/>
        </authorList>
    </citation>
    <scope>NUCLEOTIDE SEQUENCE [LARGE SCALE GENOMIC DNA]</scope>
    <source>
        <strain evidence="2 3">93-53</strain>
    </source>
</reference>
<feature type="domain" description="Actin interacting protein 3-like C-terminal" evidence="1">
    <location>
        <begin position="1"/>
        <end position="89"/>
    </location>
</feature>
<evidence type="ECO:0000259" key="1">
    <source>
        <dbReference type="Pfam" id="PF03915"/>
    </source>
</evidence>
<keyword evidence="3" id="KW-1185">Reference proteome</keyword>
<name>A0A165BW08_9APHY</name>
<accession>A0A165BW08</accession>
<evidence type="ECO:0000313" key="2">
    <source>
        <dbReference type="EMBL" id="KZT01755.1"/>
    </source>
</evidence>
<evidence type="ECO:0000313" key="3">
    <source>
        <dbReference type="Proteomes" id="UP000076871"/>
    </source>
</evidence>
<dbReference type="EMBL" id="KV427660">
    <property type="protein sequence ID" value="KZT01755.1"/>
    <property type="molecule type" value="Genomic_DNA"/>
</dbReference>
<dbReference type="GeneID" id="63830993"/>
<dbReference type="OrthoDB" id="783096at2759"/>
<organism evidence="2 3">
    <name type="scientific">Laetiporus sulphureus 93-53</name>
    <dbReference type="NCBI Taxonomy" id="1314785"/>
    <lineage>
        <taxon>Eukaryota</taxon>
        <taxon>Fungi</taxon>
        <taxon>Dikarya</taxon>
        <taxon>Basidiomycota</taxon>
        <taxon>Agaricomycotina</taxon>
        <taxon>Agaricomycetes</taxon>
        <taxon>Polyporales</taxon>
        <taxon>Laetiporus</taxon>
    </lineage>
</organism>
<dbReference type="RefSeq" id="XP_040759495.1">
    <property type="nucleotide sequence ID" value="XM_040913965.1"/>
</dbReference>
<dbReference type="InterPro" id="IPR022782">
    <property type="entry name" value="AIP3-like_C"/>
</dbReference>
<dbReference type="Gene3D" id="1.20.58.1540">
    <property type="entry name" value="Actin interacting protein 3, C-terminal domain"/>
    <property type="match status" value="1"/>
</dbReference>
<gene>
    <name evidence="2" type="ORF">LAESUDRAFT_795561</name>
</gene>
<dbReference type="InParanoid" id="A0A165BW08"/>
<sequence length="96" mass="11055">MRQMYTEFVKQTKESLGALRSQTHNVRQLATQKVGGASINDRKATVDLQSPNGQTKTEELQDIVESIKGDVTKRNVSPKPHVLKNVKRTWRRSHWR</sequence>